<dbReference type="PRINTS" id="PR00502">
    <property type="entry name" value="NUDIXFAMILY"/>
</dbReference>
<keyword evidence="14" id="KW-1185">Reference proteome</keyword>
<evidence type="ECO:0000256" key="8">
    <source>
        <dbReference type="ARBA" id="ARBA00022842"/>
    </source>
</evidence>
<gene>
    <name evidence="13" type="ORF">Voc01_051760</name>
</gene>
<keyword evidence="4" id="KW-0235">DNA replication</keyword>
<keyword evidence="5" id="KW-0479">Metal-binding</keyword>
<accession>A0A8J3ZUQ3</accession>
<evidence type="ECO:0000256" key="7">
    <source>
        <dbReference type="ARBA" id="ARBA00022801"/>
    </source>
</evidence>
<comment type="cofactor">
    <cofactor evidence="1">
        <name>Mg(2+)</name>
        <dbReference type="ChEBI" id="CHEBI:18420"/>
    </cofactor>
</comment>
<keyword evidence="8" id="KW-0460">Magnesium</keyword>
<keyword evidence="7" id="KW-0378">Hydrolase</keyword>
<dbReference type="GO" id="GO:0046872">
    <property type="term" value="F:metal ion binding"/>
    <property type="evidence" value="ECO:0007669"/>
    <property type="project" value="UniProtKB-KW"/>
</dbReference>
<dbReference type="EMBL" id="BOPH01000074">
    <property type="protein sequence ID" value="GIJ70259.1"/>
    <property type="molecule type" value="Genomic_DNA"/>
</dbReference>
<keyword evidence="9" id="KW-0234">DNA repair</keyword>
<dbReference type="GO" id="GO:0035539">
    <property type="term" value="F:8-oxo-7,8-dihydrodeoxyguanosine triphosphate pyrophosphatase activity"/>
    <property type="evidence" value="ECO:0007669"/>
    <property type="project" value="UniProtKB-EC"/>
</dbReference>
<dbReference type="AlphaFoldDB" id="A0A8J3ZUQ3"/>
<dbReference type="InterPro" id="IPR015797">
    <property type="entry name" value="NUDIX_hydrolase-like_dom_sf"/>
</dbReference>
<dbReference type="GO" id="GO:0044715">
    <property type="term" value="F:8-oxo-dGDP phosphatase activity"/>
    <property type="evidence" value="ECO:0007669"/>
    <property type="project" value="TreeGrafter"/>
</dbReference>
<dbReference type="PROSITE" id="PS51462">
    <property type="entry name" value="NUDIX"/>
    <property type="match status" value="1"/>
</dbReference>
<keyword evidence="6" id="KW-0227">DNA damage</keyword>
<evidence type="ECO:0000256" key="9">
    <source>
        <dbReference type="ARBA" id="ARBA00023204"/>
    </source>
</evidence>
<dbReference type="Proteomes" id="UP000635606">
    <property type="component" value="Unassembled WGS sequence"/>
</dbReference>
<protein>
    <recommendedName>
        <fullName evidence="11">8-oxo-dGTP diphosphatase</fullName>
        <ecNumber evidence="11">3.6.1.55</ecNumber>
    </recommendedName>
</protein>
<dbReference type="Pfam" id="PF00293">
    <property type="entry name" value="NUDIX"/>
    <property type="match status" value="1"/>
</dbReference>
<evidence type="ECO:0000256" key="2">
    <source>
        <dbReference type="ARBA" id="ARBA00005582"/>
    </source>
</evidence>
<dbReference type="InterPro" id="IPR020476">
    <property type="entry name" value="Nudix_hydrolase"/>
</dbReference>
<evidence type="ECO:0000256" key="4">
    <source>
        <dbReference type="ARBA" id="ARBA00022705"/>
    </source>
</evidence>
<dbReference type="InterPro" id="IPR000086">
    <property type="entry name" value="NUDIX_hydrolase_dom"/>
</dbReference>
<organism evidence="13 14">
    <name type="scientific">Virgisporangium ochraceum</name>
    <dbReference type="NCBI Taxonomy" id="65505"/>
    <lineage>
        <taxon>Bacteria</taxon>
        <taxon>Bacillati</taxon>
        <taxon>Actinomycetota</taxon>
        <taxon>Actinomycetes</taxon>
        <taxon>Micromonosporales</taxon>
        <taxon>Micromonosporaceae</taxon>
        <taxon>Virgisporangium</taxon>
    </lineage>
</organism>
<dbReference type="GO" id="GO:0006281">
    <property type="term" value="P:DNA repair"/>
    <property type="evidence" value="ECO:0007669"/>
    <property type="project" value="UniProtKB-KW"/>
</dbReference>
<dbReference type="Gene3D" id="3.90.79.10">
    <property type="entry name" value="Nucleoside Triphosphate Pyrophosphohydrolase"/>
    <property type="match status" value="1"/>
</dbReference>
<dbReference type="GO" id="GO:0044716">
    <property type="term" value="F:8-oxo-GDP phosphatase activity"/>
    <property type="evidence" value="ECO:0007669"/>
    <property type="project" value="TreeGrafter"/>
</dbReference>
<dbReference type="EC" id="3.6.1.55" evidence="11"/>
<evidence type="ECO:0000256" key="5">
    <source>
        <dbReference type="ARBA" id="ARBA00022723"/>
    </source>
</evidence>
<name>A0A8J3ZUQ3_9ACTN</name>
<keyword evidence="3" id="KW-0515">Mutator protein</keyword>
<dbReference type="GO" id="GO:0006260">
    <property type="term" value="P:DNA replication"/>
    <property type="evidence" value="ECO:0007669"/>
    <property type="project" value="UniProtKB-KW"/>
</dbReference>
<dbReference type="InterPro" id="IPR047127">
    <property type="entry name" value="MutT-like"/>
</dbReference>
<evidence type="ECO:0000256" key="1">
    <source>
        <dbReference type="ARBA" id="ARBA00001946"/>
    </source>
</evidence>
<feature type="domain" description="Nudix hydrolase" evidence="12">
    <location>
        <begin position="14"/>
        <end position="140"/>
    </location>
</feature>
<dbReference type="PANTHER" id="PTHR47707:SF1">
    <property type="entry name" value="NUDIX HYDROLASE FAMILY PROTEIN"/>
    <property type="match status" value="1"/>
</dbReference>
<evidence type="ECO:0000256" key="11">
    <source>
        <dbReference type="ARBA" id="ARBA00038905"/>
    </source>
</evidence>
<dbReference type="PANTHER" id="PTHR47707">
    <property type="entry name" value="8-OXO-DGTP DIPHOSPHATASE"/>
    <property type="match status" value="1"/>
</dbReference>
<evidence type="ECO:0000256" key="10">
    <source>
        <dbReference type="ARBA" id="ARBA00035861"/>
    </source>
</evidence>
<evidence type="ECO:0000313" key="14">
    <source>
        <dbReference type="Proteomes" id="UP000635606"/>
    </source>
</evidence>
<dbReference type="GO" id="GO:0008413">
    <property type="term" value="F:8-oxo-7,8-dihydroguanosine triphosphate pyrophosphatase activity"/>
    <property type="evidence" value="ECO:0007669"/>
    <property type="project" value="TreeGrafter"/>
</dbReference>
<evidence type="ECO:0000259" key="12">
    <source>
        <dbReference type="PROSITE" id="PS51462"/>
    </source>
</evidence>
<dbReference type="RefSeq" id="WP_203930165.1">
    <property type="nucleotide sequence ID" value="NZ_BOPH01000074.1"/>
</dbReference>
<dbReference type="SUPFAM" id="SSF55811">
    <property type="entry name" value="Nudix"/>
    <property type="match status" value="1"/>
</dbReference>
<proteinExistence type="inferred from homology"/>
<comment type="similarity">
    <text evidence="2">Belongs to the Nudix hydrolase family.</text>
</comment>
<evidence type="ECO:0000256" key="6">
    <source>
        <dbReference type="ARBA" id="ARBA00022763"/>
    </source>
</evidence>
<evidence type="ECO:0000256" key="3">
    <source>
        <dbReference type="ARBA" id="ARBA00022457"/>
    </source>
</evidence>
<reference evidence="13" key="1">
    <citation type="submission" date="2021-01" db="EMBL/GenBank/DDBJ databases">
        <title>Whole genome shotgun sequence of Virgisporangium ochraceum NBRC 16418.</title>
        <authorList>
            <person name="Komaki H."/>
            <person name="Tamura T."/>
        </authorList>
    </citation>
    <scope>NUCLEOTIDE SEQUENCE</scope>
    <source>
        <strain evidence="13">NBRC 16418</strain>
    </source>
</reference>
<dbReference type="CDD" id="cd03425">
    <property type="entry name" value="NUDIX_MutT_NudA_like"/>
    <property type="match status" value="1"/>
</dbReference>
<comment type="catalytic activity">
    <reaction evidence="10">
        <text>8-oxo-dGTP + H2O = 8-oxo-dGMP + diphosphate + H(+)</text>
        <dbReference type="Rhea" id="RHEA:31575"/>
        <dbReference type="ChEBI" id="CHEBI:15377"/>
        <dbReference type="ChEBI" id="CHEBI:15378"/>
        <dbReference type="ChEBI" id="CHEBI:33019"/>
        <dbReference type="ChEBI" id="CHEBI:63224"/>
        <dbReference type="ChEBI" id="CHEBI:77896"/>
        <dbReference type="EC" id="3.6.1.55"/>
    </reaction>
</comment>
<sequence>MTPVPQERTPQRPEPRLIVGAAIVVDGRVLACERADPPETAGGWEFPGGKAEPGESDVDALVRECEEELGVHIEVGEQVGPDVPMNGGALLLRVYLARLVGDSLPVALEHSALRWLGAGELDDVPWLPADKPIVTELEPILSPSGQRSLP</sequence>
<comment type="caution">
    <text evidence="13">The sequence shown here is derived from an EMBL/GenBank/DDBJ whole genome shotgun (WGS) entry which is preliminary data.</text>
</comment>
<evidence type="ECO:0000313" key="13">
    <source>
        <dbReference type="EMBL" id="GIJ70259.1"/>
    </source>
</evidence>